<dbReference type="EMBL" id="BOMN01000149">
    <property type="protein sequence ID" value="GIE26697.1"/>
    <property type="molecule type" value="Genomic_DNA"/>
</dbReference>
<keyword evidence="1" id="KW-1188">Viral release from host cell</keyword>
<evidence type="ECO:0000313" key="4">
    <source>
        <dbReference type="EMBL" id="GIE26697.1"/>
    </source>
</evidence>
<gene>
    <name evidence="4" type="ORF">Ahu01nite_097990</name>
</gene>
<accession>A0ABQ4A759</accession>
<reference evidence="4 5" key="1">
    <citation type="submission" date="2021-01" db="EMBL/GenBank/DDBJ databases">
        <title>Whole genome shotgun sequence of Actinoplanes humidus NBRC 14915.</title>
        <authorList>
            <person name="Komaki H."/>
            <person name="Tamura T."/>
        </authorList>
    </citation>
    <scope>NUCLEOTIDE SEQUENCE [LARGE SCALE GENOMIC DNA]</scope>
    <source>
        <strain evidence="4 5">NBRC 14915</strain>
    </source>
</reference>
<organism evidence="4 5">
    <name type="scientific">Winogradskya humida</name>
    <dbReference type="NCBI Taxonomy" id="113566"/>
    <lineage>
        <taxon>Bacteria</taxon>
        <taxon>Bacillati</taxon>
        <taxon>Actinomycetota</taxon>
        <taxon>Actinomycetes</taxon>
        <taxon>Micromonosporales</taxon>
        <taxon>Micromonosporaceae</taxon>
        <taxon>Winogradskya</taxon>
    </lineage>
</organism>
<keyword evidence="2" id="KW-0472">Membrane</keyword>
<feature type="transmembrane region" description="Helical" evidence="2">
    <location>
        <begin position="496"/>
        <end position="514"/>
    </location>
</feature>
<keyword evidence="5" id="KW-1185">Reference proteome</keyword>
<dbReference type="RefSeq" id="WP_203843597.1">
    <property type="nucleotide sequence ID" value="NZ_BAAATV010000016.1"/>
</dbReference>
<evidence type="ECO:0000256" key="1">
    <source>
        <dbReference type="ARBA" id="ARBA00022612"/>
    </source>
</evidence>
<dbReference type="Pfam" id="PF10145">
    <property type="entry name" value="PhageMin_Tail"/>
    <property type="match status" value="1"/>
</dbReference>
<keyword evidence="2" id="KW-1133">Transmembrane helix</keyword>
<dbReference type="SUPFAM" id="SSF54001">
    <property type="entry name" value="Cysteine proteinases"/>
    <property type="match status" value="1"/>
</dbReference>
<dbReference type="InterPro" id="IPR010090">
    <property type="entry name" value="Phage_tape_meas"/>
</dbReference>
<proteinExistence type="predicted"/>
<dbReference type="Proteomes" id="UP000603200">
    <property type="component" value="Unassembled WGS sequence"/>
</dbReference>
<dbReference type="PANTHER" id="PTHR37813:SF1">
    <property type="entry name" value="FELS-2 PROPHAGE PROTEIN"/>
    <property type="match status" value="1"/>
</dbReference>
<dbReference type="Gene3D" id="3.90.1720.10">
    <property type="entry name" value="endopeptidase domain like (from Nostoc punctiforme)"/>
    <property type="match status" value="1"/>
</dbReference>
<dbReference type="PANTHER" id="PTHR37813">
    <property type="entry name" value="FELS-2 PROPHAGE PROTEIN"/>
    <property type="match status" value="1"/>
</dbReference>
<name>A0ABQ4A759_9ACTN</name>
<feature type="domain" description="Phage tail tape measure protein" evidence="3">
    <location>
        <begin position="111"/>
        <end position="312"/>
    </location>
</feature>
<keyword evidence="2" id="KW-0812">Transmembrane</keyword>
<evidence type="ECO:0000256" key="2">
    <source>
        <dbReference type="SAM" id="Phobius"/>
    </source>
</evidence>
<comment type="caution">
    <text evidence="4">The sequence shown here is derived from an EMBL/GenBank/DDBJ whole genome shotgun (WGS) entry which is preliminary data.</text>
</comment>
<evidence type="ECO:0000259" key="3">
    <source>
        <dbReference type="Pfam" id="PF10145"/>
    </source>
</evidence>
<protein>
    <recommendedName>
        <fullName evidence="3">Phage tail tape measure protein domain-containing protein</fullName>
    </recommendedName>
</protein>
<sequence>MSVLRTAYVTVMPQLDSFGSELTKRLKRIDASKDGKRFGSQFSAGAQEKIKAGLSTGLGAIGLGAGIGASVSAGLTGALNVGKANDKLRAQLDLSKAESGRIGTASGQLFAKGYGESMSEVNDAIASVVQNLPSLRNASVPVLKEISAGALDISRVFGEDVMSTTSAISSMLKSGIAPNAKAALDILTKGFQSGANKGQDLLDTFTEYSVQFAKLGLDGGQSLALINQLLAGGARNSDLAADAIKEFSLRAIDGSKTTVAGYKLLGLNAESTAAAIAKGGPAATSAFGTIVSKLNNIQDPIKRNTAGVDLFGTKWEDLGDAFRNLDVAKATKGIGDVADGTQRLVDQSDSAKITSWGRSIQGAFVGVISGQAIPAVEQFATANREKLQASMQTAGDIGHNVLLPALQSFGSYVTGTLVPAVGSVVGWFREHATVTQALAVTIGVTYAVIKGYEVVTRAAAVATTAWTVAQRIASGATKIWAAGQWLLNAAMAANPIGLVIAGILALGAAVVIAYQKSETFRNIVQGAWQGIQTAAQWAWEKVIRPAVTAMVWYFQNVIAPVATWLWKNVVGPAFSGIGWAAKAAWVVIQIALKAWQNYLQNVIFPVVRYLYDNVVKPVFSAIGSVISAWWRNVVVPAFNGVQAAFSAVGSAFSAVWRNVLRPMFSTFGGFLTKTVAPAFGKGVDAIKGAWAKVEAAAKVPVEFVVNSVINPLVRGINKVAGAVGVKDRIPEIPGFAKGGRIPGAPSFVDNRIAAGPGGPLHIATGEFIVNSRDTSRALPLLRWVNDGMKGGPAKIARYLGRPLTGEPGDGSEGYAFADGGLVGWVKDVWGALSDPKKLIKEPFEAALARIPGGGMVRDFLAGAARRVLNGAIGFMSGGGEAGRAGEARAFIQSQAGKPYVWSSAGPNGYDCSGIVSAAWNILKGRSPYAHTFSTASLPGPWFDTGRTSGPLMAGWSHPGQAPASASVGHMAGVIAGMPFESRGSRGVIVGKAARRVGDFANHGAARFADGGLVGAGRVPVFDAGGTLAPGINVVNNATGRPEPLVRANGDMLDLLQQIRDALAVIDRSIGEVGSDVGDALGTAMSTARRVGRAG</sequence>
<dbReference type="InterPro" id="IPR038765">
    <property type="entry name" value="Papain-like_cys_pep_sf"/>
</dbReference>
<evidence type="ECO:0000313" key="5">
    <source>
        <dbReference type="Proteomes" id="UP000603200"/>
    </source>
</evidence>